<dbReference type="PANTHER" id="PTHR33608">
    <property type="entry name" value="BLL2464 PROTEIN"/>
    <property type="match status" value="1"/>
</dbReference>
<dbReference type="AlphaFoldDB" id="A0A7C5Z0I1"/>
<dbReference type="PANTHER" id="PTHR33608:SF6">
    <property type="entry name" value="BLL2464 PROTEIN"/>
    <property type="match status" value="1"/>
</dbReference>
<evidence type="ECO:0000313" key="3">
    <source>
        <dbReference type="EMBL" id="HHR96179.1"/>
    </source>
</evidence>
<keyword evidence="1" id="KW-0472">Membrane</keyword>
<dbReference type="EMBL" id="DRUB01000093">
    <property type="protein sequence ID" value="HHR96179.1"/>
    <property type="molecule type" value="Genomic_DNA"/>
</dbReference>
<name>A0A7C5Z0I1_9CREN</name>
<dbReference type="Pfam" id="PF01882">
    <property type="entry name" value="DUF58"/>
    <property type="match status" value="1"/>
</dbReference>
<feature type="domain" description="DUF58" evidence="2">
    <location>
        <begin position="212"/>
        <end position="373"/>
    </location>
</feature>
<evidence type="ECO:0000256" key="1">
    <source>
        <dbReference type="SAM" id="Phobius"/>
    </source>
</evidence>
<protein>
    <submittedName>
        <fullName evidence="3">DUF58 domain-containing protein</fullName>
    </submittedName>
</protein>
<organism evidence="3">
    <name type="scientific">Ignisphaera aggregans</name>
    <dbReference type="NCBI Taxonomy" id="334771"/>
    <lineage>
        <taxon>Archaea</taxon>
        <taxon>Thermoproteota</taxon>
        <taxon>Thermoprotei</taxon>
        <taxon>Desulfurococcales</taxon>
        <taxon>Desulfurococcaceae</taxon>
        <taxon>Ignisphaera</taxon>
    </lineage>
</organism>
<dbReference type="InterPro" id="IPR002881">
    <property type="entry name" value="DUF58"/>
</dbReference>
<accession>A0A7C5Z0I1</accession>
<keyword evidence="1" id="KW-0812">Transmembrane</keyword>
<proteinExistence type="predicted"/>
<reference evidence="3" key="1">
    <citation type="journal article" date="2020" name="mSystems">
        <title>Genome- and Community-Level Interaction Insights into Carbon Utilization and Element Cycling Functions of Hydrothermarchaeota in Hydrothermal Sediment.</title>
        <authorList>
            <person name="Zhou Z."/>
            <person name="Liu Y."/>
            <person name="Xu W."/>
            <person name="Pan J."/>
            <person name="Luo Z.H."/>
            <person name="Li M."/>
        </authorList>
    </citation>
    <scope>NUCLEOTIDE SEQUENCE [LARGE SCALE GENOMIC DNA]</scope>
    <source>
        <strain evidence="3">SpSt-1</strain>
    </source>
</reference>
<evidence type="ECO:0000259" key="2">
    <source>
        <dbReference type="Pfam" id="PF01882"/>
    </source>
</evidence>
<keyword evidence="1" id="KW-1133">Transmembrane helix</keyword>
<comment type="caution">
    <text evidence="3">The sequence shown here is derived from an EMBL/GenBank/DDBJ whole genome shotgun (WGS) entry which is preliminary data.</text>
</comment>
<gene>
    <name evidence="3" type="ORF">ENL47_05075</name>
</gene>
<feature type="transmembrane region" description="Helical" evidence="1">
    <location>
        <begin position="21"/>
        <end position="38"/>
    </location>
</feature>
<sequence length="435" mass="50694">MLVLTPEKDYKMNVYRDKGKGFYPITFITSIATSTSIVLQNYIFTLFAISMLGLLALIISIAKTLNDVKNLGSIFISYSTLTIIEDEQINIKMELKHQLFEVLRINNVLMISDIGIKISKTIPRKIKNLLTIEILIHGYSGRHQIKGFTILFEDPFLYFRYRIEILLKEPLYIDIIPKQLYMEINVEKNIPYISYEAHLSKHKGLGTNILGIREYFPGDDYRKIDWKATARALRLMVKEFETHLYRNVIFITSIHDKFFLGEPPAIEILLQLLLNLSIRIVESGLNLGIGVITEREILVSNKITKHNSKYIYTLLASVTWPLIIEKKNYSSANRIIHWFVNELVGRFCSESCLVVIFMDIIDDLDIENLKRILKELMIRRYILKTFLINPTLIRFITSSIEVEEFKDLNNEINMYKHVVKHFKEFNIVSSIADLL</sequence>